<evidence type="ECO:0000256" key="2">
    <source>
        <dbReference type="SAM" id="Phobius"/>
    </source>
</evidence>
<gene>
    <name evidence="3" type="ordered locus">ACL_0456</name>
</gene>
<evidence type="ECO:0000256" key="1">
    <source>
        <dbReference type="SAM" id="MobiDB-lite"/>
    </source>
</evidence>
<proteinExistence type="predicted"/>
<dbReference type="KEGG" id="acl:ACL_0456"/>
<keyword evidence="2" id="KW-0472">Membrane</keyword>
<feature type="region of interest" description="Disordered" evidence="1">
    <location>
        <begin position="195"/>
        <end position="221"/>
    </location>
</feature>
<dbReference type="HOGENOM" id="CLU_1248360_0_0_14"/>
<dbReference type="Proteomes" id="UP000008558">
    <property type="component" value="Chromosome"/>
</dbReference>
<sequence>MCMKPSYGWLLKWILAAILIAVGLTMFFQIDLVFLITGIVIVVFSLFRVVPLVKSLNKEILRTINLIEIIFDFLLGALMIYVGYESINSGNAIDPIWSQVYKYTLAFVFLARGVVFFYSTVFLEEKTEQIKFWTHIVVFAIGALILGLKDFDESAIAWLLLVISLLGGAYLIYDGSRGYGKYREYSLGINTKKEKAKNVEKELPTTDKPQPEKDSDRPYIS</sequence>
<feature type="transmembrane region" description="Helical" evidence="2">
    <location>
        <begin position="130"/>
        <end position="149"/>
    </location>
</feature>
<evidence type="ECO:0000313" key="4">
    <source>
        <dbReference type="Proteomes" id="UP000008558"/>
    </source>
</evidence>
<feature type="transmembrane region" description="Helical" evidence="2">
    <location>
        <begin position="155"/>
        <end position="173"/>
    </location>
</feature>
<protein>
    <submittedName>
        <fullName evidence="3">Integral membrane protein</fullName>
    </submittedName>
</protein>
<keyword evidence="2" id="KW-0812">Transmembrane</keyword>
<feature type="transmembrane region" description="Helical" evidence="2">
    <location>
        <begin position="104"/>
        <end position="123"/>
    </location>
</feature>
<evidence type="ECO:0000313" key="3">
    <source>
        <dbReference type="EMBL" id="ABX81075.1"/>
    </source>
</evidence>
<reference evidence="3 4" key="1">
    <citation type="journal article" date="2011" name="J. Bacteriol.">
        <title>Complete genome and proteome of Acholeplasma laidlawii.</title>
        <authorList>
            <person name="Lazarev V.N."/>
            <person name="Levitskii S.A."/>
            <person name="Basovskii Y.I."/>
            <person name="Chukin M.M."/>
            <person name="Akopian T.A."/>
            <person name="Vereshchagin V.V."/>
            <person name="Kostrjukova E.S."/>
            <person name="Kovaleva G.Y."/>
            <person name="Kazanov M.D."/>
            <person name="Malko D.B."/>
            <person name="Vitreschak A.G."/>
            <person name="Sernova N.V."/>
            <person name="Gelfand M.S."/>
            <person name="Demina I.A."/>
            <person name="Serebryakova M.V."/>
            <person name="Galyamina M.A."/>
            <person name="Vtyurin N.N."/>
            <person name="Rogov S.I."/>
            <person name="Alexeev D.G."/>
            <person name="Ladygina V.G."/>
            <person name="Govorun V.M."/>
        </authorList>
    </citation>
    <scope>NUCLEOTIDE SEQUENCE [LARGE SCALE GENOMIC DNA]</scope>
    <source>
        <strain evidence="3 4">PG-8A</strain>
    </source>
</reference>
<organism evidence="3 4">
    <name type="scientific">Acholeplasma laidlawii (strain PG-8A)</name>
    <dbReference type="NCBI Taxonomy" id="441768"/>
    <lineage>
        <taxon>Bacteria</taxon>
        <taxon>Bacillati</taxon>
        <taxon>Mycoplasmatota</taxon>
        <taxon>Mollicutes</taxon>
        <taxon>Acholeplasmatales</taxon>
        <taxon>Acholeplasmataceae</taxon>
        <taxon>Acholeplasma</taxon>
    </lineage>
</organism>
<feature type="transmembrane region" description="Helical" evidence="2">
    <location>
        <begin position="7"/>
        <end position="28"/>
    </location>
</feature>
<dbReference type="AlphaFoldDB" id="A9NFE5"/>
<dbReference type="eggNOG" id="ENOG5033JCP">
    <property type="taxonomic scope" value="Bacteria"/>
</dbReference>
<name>A9NFE5_ACHLI</name>
<feature type="transmembrane region" description="Helical" evidence="2">
    <location>
        <begin position="65"/>
        <end position="84"/>
    </location>
</feature>
<keyword evidence="2" id="KW-1133">Transmembrane helix</keyword>
<feature type="transmembrane region" description="Helical" evidence="2">
    <location>
        <begin position="34"/>
        <end position="53"/>
    </location>
</feature>
<dbReference type="EMBL" id="CP000896">
    <property type="protein sequence ID" value="ABX81075.1"/>
    <property type="molecule type" value="Genomic_DNA"/>
</dbReference>
<keyword evidence="4" id="KW-1185">Reference proteome</keyword>
<accession>A9NFE5</accession>